<sequence length="117" mass="12956">MPSSKPRQPVPGTTIFDGEQARKGYALNKMCYSFNDAANRRAFVEDEDAYCAKYGLNPQQREAIRNRNVLQLIEAGGNAYYLAKFAGIFGLDMQDIGAQQTGLTKDQFKAKLLAARG</sequence>
<dbReference type="KEGG" id="bsei:KMZ68_25395"/>
<dbReference type="CDD" id="cd07925">
    <property type="entry name" value="LigA_like_1"/>
    <property type="match status" value="1"/>
</dbReference>
<keyword evidence="3" id="KW-0560">Oxidoreductase</keyword>
<name>A0A975NQH4_9BRAD</name>
<dbReference type="InterPro" id="IPR036622">
    <property type="entry name" value="LigA_sf"/>
</dbReference>
<reference evidence="2" key="2">
    <citation type="submission" date="2021-06" db="EMBL/GenBank/DDBJ databases">
        <title>Bradyrhizobium sp. S2-20-1 Genome sequencing.</title>
        <authorList>
            <person name="Jin L."/>
        </authorList>
    </citation>
    <scope>NUCLEOTIDE SEQUENCE</scope>
    <source>
        <strain evidence="2">S2-20-1</strain>
    </source>
</reference>
<evidence type="ECO:0000313" key="4">
    <source>
        <dbReference type="Proteomes" id="UP000680805"/>
    </source>
</evidence>
<dbReference type="Gene3D" id="1.10.700.10">
    <property type="entry name" value="Dioxygenase LigAB, LigA subunit"/>
    <property type="match status" value="1"/>
</dbReference>
<dbReference type="Pfam" id="PF07746">
    <property type="entry name" value="LigA"/>
    <property type="match status" value="1"/>
</dbReference>
<gene>
    <name evidence="2" type="ORF">KMZ29_26010</name>
    <name evidence="3" type="ORF">KMZ68_25395</name>
</gene>
<dbReference type="EMBL" id="CP076134">
    <property type="protein sequence ID" value="QWG13084.1"/>
    <property type="molecule type" value="Genomic_DNA"/>
</dbReference>
<dbReference type="InterPro" id="IPR011986">
    <property type="entry name" value="Xdiol_dOase_LigA"/>
</dbReference>
<dbReference type="Proteomes" id="UP000680805">
    <property type="component" value="Chromosome"/>
</dbReference>
<organism evidence="3 4">
    <name type="scientific">Bradyrhizobium sediminis</name>
    <dbReference type="NCBI Taxonomy" id="2840469"/>
    <lineage>
        <taxon>Bacteria</taxon>
        <taxon>Pseudomonadati</taxon>
        <taxon>Pseudomonadota</taxon>
        <taxon>Alphaproteobacteria</taxon>
        <taxon>Hyphomicrobiales</taxon>
        <taxon>Nitrobacteraceae</taxon>
        <taxon>Bradyrhizobium</taxon>
    </lineage>
</organism>
<evidence type="ECO:0000313" key="3">
    <source>
        <dbReference type="EMBL" id="QWG18229.1"/>
    </source>
</evidence>
<dbReference type="RefSeq" id="WP_215613825.1">
    <property type="nucleotide sequence ID" value="NZ_CP076134.1"/>
</dbReference>
<feature type="domain" description="Extradiol ring-cleavage dioxygenase LigAB LigA subunit" evidence="1">
    <location>
        <begin position="27"/>
        <end position="112"/>
    </location>
</feature>
<evidence type="ECO:0000259" key="1">
    <source>
        <dbReference type="Pfam" id="PF07746"/>
    </source>
</evidence>
<protein>
    <submittedName>
        <fullName evidence="3">Protocatechuate 4,5-dioxygenase subunit alpha</fullName>
        <ecNumber evidence="3">1.13.11.8</ecNumber>
    </submittedName>
</protein>
<accession>A0A975NQH4</accession>
<dbReference type="Proteomes" id="UP000680839">
    <property type="component" value="Chromosome"/>
</dbReference>
<dbReference type="AlphaFoldDB" id="A0A975NQH4"/>
<dbReference type="EMBL" id="CP076135">
    <property type="protein sequence ID" value="QWG18229.1"/>
    <property type="molecule type" value="Genomic_DNA"/>
</dbReference>
<dbReference type="EC" id="1.13.11.8" evidence="3"/>
<dbReference type="SUPFAM" id="SSF48076">
    <property type="entry name" value="LigA subunit of an aromatic-ring-opening dioxygenase LigAB"/>
    <property type="match status" value="1"/>
</dbReference>
<evidence type="ECO:0000313" key="2">
    <source>
        <dbReference type="EMBL" id="QWG13084.1"/>
    </source>
</evidence>
<dbReference type="NCBIfam" id="NF009918">
    <property type="entry name" value="PRK13378.1"/>
    <property type="match status" value="1"/>
</dbReference>
<reference evidence="3" key="1">
    <citation type="submission" date="2021-06" db="EMBL/GenBank/DDBJ databases">
        <title>Bradyrhizobium sp. S2-11-2 Genome sequencing.</title>
        <authorList>
            <person name="Jin L."/>
        </authorList>
    </citation>
    <scope>NUCLEOTIDE SEQUENCE</scope>
    <source>
        <strain evidence="3">S2-11-2</strain>
    </source>
</reference>
<proteinExistence type="predicted"/>
<dbReference type="GO" id="GO:0018579">
    <property type="term" value="F:protocatechuate 4,5-dioxygenase activity"/>
    <property type="evidence" value="ECO:0007669"/>
    <property type="project" value="UniProtKB-EC"/>
</dbReference>